<comment type="subcellular location">
    <subcellularLocation>
        <location evidence="1">Cell membrane</location>
        <topology evidence="1">Multi-pass membrane protein</topology>
    </subcellularLocation>
</comment>
<feature type="transmembrane region" description="Helical" evidence="6">
    <location>
        <begin position="429"/>
        <end position="450"/>
    </location>
</feature>
<evidence type="ECO:0000256" key="2">
    <source>
        <dbReference type="ARBA" id="ARBA00022475"/>
    </source>
</evidence>
<evidence type="ECO:0000256" key="6">
    <source>
        <dbReference type="SAM" id="Phobius"/>
    </source>
</evidence>
<gene>
    <name evidence="9" type="ORF">NM125_02345</name>
</gene>
<evidence type="ECO:0000259" key="8">
    <source>
        <dbReference type="Pfam" id="PF12704"/>
    </source>
</evidence>
<evidence type="ECO:0000313" key="10">
    <source>
        <dbReference type="Proteomes" id="UP001139125"/>
    </source>
</evidence>
<feature type="transmembrane region" description="Helical" evidence="6">
    <location>
        <begin position="307"/>
        <end position="331"/>
    </location>
</feature>
<evidence type="ECO:0000256" key="1">
    <source>
        <dbReference type="ARBA" id="ARBA00004651"/>
    </source>
</evidence>
<dbReference type="Pfam" id="PF12704">
    <property type="entry name" value="MacB_PCD"/>
    <property type="match status" value="1"/>
</dbReference>
<keyword evidence="4 6" id="KW-1133">Transmembrane helix</keyword>
<dbReference type="InterPro" id="IPR025857">
    <property type="entry name" value="MacB_PCD"/>
</dbReference>
<feature type="transmembrane region" description="Helical" evidence="6">
    <location>
        <begin position="262"/>
        <end position="286"/>
    </location>
</feature>
<feature type="domain" description="MacB-like periplasmic core" evidence="8">
    <location>
        <begin position="26"/>
        <end position="231"/>
    </location>
</feature>
<keyword evidence="2" id="KW-1003">Cell membrane</keyword>
<dbReference type="InterPro" id="IPR038766">
    <property type="entry name" value="Membrane_comp_ABC_pdt"/>
</dbReference>
<comment type="caution">
    <text evidence="9">The sequence shown here is derived from an EMBL/GenBank/DDBJ whole genome shotgun (WGS) entry which is preliminary data.</text>
</comment>
<evidence type="ECO:0000259" key="7">
    <source>
        <dbReference type="Pfam" id="PF02687"/>
    </source>
</evidence>
<keyword evidence="10" id="KW-1185">Reference proteome</keyword>
<dbReference type="PANTHER" id="PTHR30287:SF1">
    <property type="entry name" value="INNER MEMBRANE PROTEIN"/>
    <property type="match status" value="1"/>
</dbReference>
<organism evidence="9 10">
    <name type="scientific">Gracilimonas sediminicola</name>
    <dbReference type="NCBI Taxonomy" id="2952158"/>
    <lineage>
        <taxon>Bacteria</taxon>
        <taxon>Pseudomonadati</taxon>
        <taxon>Balneolota</taxon>
        <taxon>Balneolia</taxon>
        <taxon>Balneolales</taxon>
        <taxon>Balneolaceae</taxon>
        <taxon>Gracilimonas</taxon>
    </lineage>
</organism>
<dbReference type="GO" id="GO:0005886">
    <property type="term" value="C:plasma membrane"/>
    <property type="evidence" value="ECO:0007669"/>
    <property type="project" value="UniProtKB-SubCell"/>
</dbReference>
<dbReference type="Pfam" id="PF02687">
    <property type="entry name" value="FtsX"/>
    <property type="match status" value="2"/>
</dbReference>
<feature type="domain" description="ABC3 transporter permease C-terminal" evidence="7">
    <location>
        <begin position="265"/>
        <end position="384"/>
    </location>
</feature>
<feature type="transmembrane region" description="Helical" evidence="6">
    <location>
        <begin position="351"/>
        <end position="379"/>
    </location>
</feature>
<feature type="transmembrane region" description="Helical" evidence="6">
    <location>
        <begin position="405"/>
        <end position="423"/>
    </location>
</feature>
<keyword evidence="5 6" id="KW-0472">Membrane</keyword>
<feature type="domain" description="ABC3 transporter permease C-terminal" evidence="7">
    <location>
        <begin position="727"/>
        <end position="834"/>
    </location>
</feature>
<dbReference type="AlphaFoldDB" id="A0A9X2L1K6"/>
<feature type="transmembrane region" description="Helical" evidence="6">
    <location>
        <begin position="723"/>
        <end position="745"/>
    </location>
</feature>
<evidence type="ECO:0000313" key="9">
    <source>
        <dbReference type="EMBL" id="MCP9290418.1"/>
    </source>
</evidence>
<protein>
    <submittedName>
        <fullName evidence="9">ABC transporter permease</fullName>
    </submittedName>
</protein>
<feature type="transmembrane region" description="Helical" evidence="6">
    <location>
        <begin position="776"/>
        <end position="803"/>
    </location>
</feature>
<keyword evidence="3 6" id="KW-0812">Transmembrane</keyword>
<reference evidence="9" key="1">
    <citation type="submission" date="2022-06" db="EMBL/GenBank/DDBJ databases">
        <title>Gracilimonas sp. CAU 1638 isolated from sea sediment.</title>
        <authorList>
            <person name="Kim W."/>
        </authorList>
    </citation>
    <scope>NUCLEOTIDE SEQUENCE</scope>
    <source>
        <strain evidence="9">CAU 1638</strain>
    </source>
</reference>
<dbReference type="Proteomes" id="UP001139125">
    <property type="component" value="Unassembled WGS sequence"/>
</dbReference>
<dbReference type="PANTHER" id="PTHR30287">
    <property type="entry name" value="MEMBRANE COMPONENT OF PREDICTED ABC SUPERFAMILY METABOLITE UPTAKE TRANSPORTER"/>
    <property type="match status" value="1"/>
</dbReference>
<feature type="transmembrane region" description="Helical" evidence="6">
    <location>
        <begin position="809"/>
        <end position="831"/>
    </location>
</feature>
<dbReference type="InterPro" id="IPR003838">
    <property type="entry name" value="ABC3_permease_C"/>
</dbReference>
<dbReference type="EMBL" id="JANDBC010000001">
    <property type="protein sequence ID" value="MCP9290418.1"/>
    <property type="molecule type" value="Genomic_DNA"/>
</dbReference>
<dbReference type="RefSeq" id="WP_255132486.1">
    <property type="nucleotide sequence ID" value="NZ_JANDBC010000001.1"/>
</dbReference>
<sequence length="850" mass="93978">MNNKNSMWWTFKMAWRDSRSNRSKLFLFMAAIIVGVAAQVAITSFRDNLNTSIENQAKELLGADLEVERNAPFQPELQQVLDSLGGEVTTGLGFNSMAFFPKNGTTRLSQITAFEGDFPYYGDLVTEPASAADVYQQNQSALVDEPIMRLFDIEPGDSVKIGQVTYKIEGAIIDVPGQPVAASFFGPRIFIPKSNVEETGLLQRGSRLEYISYHKFPDGTDMEYVDDRLDQLRDEQNLRFGYDTVDEREEEVGEAILYLSNFLNLIGFIALLLGGIGVASSIFVYIRQKINTVAVLRCVGVSSNQAMAIYLIQATAMGLVGSVLGAILGSVVQLYLPVLVQDFLPVDIELYISWISILIGVGTGVIISILFALFPLLAVKKISPLFSLRTVDVNLSGLLQKSTKIILGLILAVFITTYAWLMLGELVPALFFTLGLAICLLLLTGFAKLIMKGSRKFLRAGFSYELRQGLANLYRPNNQTTTLLLTFGLGVTMISSLYLTQDMLLDQIDFGGDQDLPNLALYDIQYDQNEGVNEIIQSSGHEILQNVPIVTMRIQGINGYTNAEWDQDTTRNASGWALNREYRSTYRDSLLPSEELVKGDWIGNAADMNEPFPISIEEDQRDNLAIDIGDTLTWNVQGIPIQTYVASTRTVKWDQPQPNFFVVFPAGVLESAPQFFATTVNTTSREASLELQQELVQSYPNVSAIDIGQVIETVRNFIDKVTFVIQFIGLFSIITGLIVLAGSAATSRFQRIREAVLLRTLGAAKKQVIKIQVIEYVLLGVMASITGLILSLGASTLIGYFLFDIEFVPNFFIIGVEILILTALVLLIGLFNTRGVHNKPPLEVLRAEAA</sequence>
<evidence type="ECO:0000256" key="4">
    <source>
        <dbReference type="ARBA" id="ARBA00022989"/>
    </source>
</evidence>
<evidence type="ECO:0000256" key="3">
    <source>
        <dbReference type="ARBA" id="ARBA00022692"/>
    </source>
</evidence>
<accession>A0A9X2L1K6</accession>
<name>A0A9X2L1K6_9BACT</name>
<feature type="transmembrane region" description="Helical" evidence="6">
    <location>
        <begin position="482"/>
        <end position="499"/>
    </location>
</feature>
<proteinExistence type="predicted"/>
<evidence type="ECO:0000256" key="5">
    <source>
        <dbReference type="ARBA" id="ARBA00023136"/>
    </source>
</evidence>